<name>A0AAE1BL65_PETCI</name>
<accession>A0AAE1BL65</accession>
<keyword evidence="2" id="KW-1185">Reference proteome</keyword>
<dbReference type="AlphaFoldDB" id="A0AAE1BL65"/>
<evidence type="ECO:0000313" key="1">
    <source>
        <dbReference type="EMBL" id="KAK3852453.1"/>
    </source>
</evidence>
<evidence type="ECO:0000313" key="2">
    <source>
        <dbReference type="Proteomes" id="UP001286313"/>
    </source>
</evidence>
<sequence>SWAAGFGLTKLAWQPWQASQAARAVASEPGSGLTAQRRLSQFSQLLDCQCSLKSRGGWMCGITLVAPASNLASVFI</sequence>
<gene>
    <name evidence="1" type="ORF">Pcinc_040959</name>
</gene>
<reference evidence="1" key="1">
    <citation type="submission" date="2023-10" db="EMBL/GenBank/DDBJ databases">
        <title>Genome assemblies of two species of porcelain crab, Petrolisthes cinctipes and Petrolisthes manimaculis (Anomura: Porcellanidae).</title>
        <authorList>
            <person name="Angst P."/>
        </authorList>
    </citation>
    <scope>NUCLEOTIDE SEQUENCE</scope>
    <source>
        <strain evidence="1">PB745_01</strain>
        <tissue evidence="1">Gill</tissue>
    </source>
</reference>
<feature type="non-terminal residue" evidence="1">
    <location>
        <position position="1"/>
    </location>
</feature>
<proteinExistence type="predicted"/>
<dbReference type="Proteomes" id="UP001286313">
    <property type="component" value="Unassembled WGS sequence"/>
</dbReference>
<protein>
    <submittedName>
        <fullName evidence="1">Uncharacterized protein</fullName>
    </submittedName>
</protein>
<comment type="caution">
    <text evidence="1">The sequence shown here is derived from an EMBL/GenBank/DDBJ whole genome shotgun (WGS) entry which is preliminary data.</text>
</comment>
<dbReference type="EMBL" id="JAWQEG010007406">
    <property type="protein sequence ID" value="KAK3852453.1"/>
    <property type="molecule type" value="Genomic_DNA"/>
</dbReference>
<organism evidence="1 2">
    <name type="scientific">Petrolisthes cinctipes</name>
    <name type="common">Flat porcelain crab</name>
    <dbReference type="NCBI Taxonomy" id="88211"/>
    <lineage>
        <taxon>Eukaryota</taxon>
        <taxon>Metazoa</taxon>
        <taxon>Ecdysozoa</taxon>
        <taxon>Arthropoda</taxon>
        <taxon>Crustacea</taxon>
        <taxon>Multicrustacea</taxon>
        <taxon>Malacostraca</taxon>
        <taxon>Eumalacostraca</taxon>
        <taxon>Eucarida</taxon>
        <taxon>Decapoda</taxon>
        <taxon>Pleocyemata</taxon>
        <taxon>Anomura</taxon>
        <taxon>Galatheoidea</taxon>
        <taxon>Porcellanidae</taxon>
        <taxon>Petrolisthes</taxon>
    </lineage>
</organism>